<dbReference type="KEGG" id="spzr:G5C33_07045"/>
<keyword evidence="3" id="KW-1185">Reference proteome</keyword>
<dbReference type="PROSITE" id="PS51257">
    <property type="entry name" value="PROKAR_LIPOPROTEIN"/>
    <property type="match status" value="1"/>
</dbReference>
<evidence type="ECO:0008006" key="4">
    <source>
        <dbReference type="Google" id="ProtNLM"/>
    </source>
</evidence>
<feature type="signal peptide" evidence="1">
    <location>
        <begin position="1"/>
        <end position="23"/>
    </location>
</feature>
<evidence type="ECO:0000256" key="1">
    <source>
        <dbReference type="SAM" id="SignalP"/>
    </source>
</evidence>
<organism evidence="2 3">
    <name type="scientific">Stakelama tenebrarum</name>
    <dbReference type="NCBI Taxonomy" id="2711215"/>
    <lineage>
        <taxon>Bacteria</taxon>
        <taxon>Pseudomonadati</taxon>
        <taxon>Pseudomonadota</taxon>
        <taxon>Alphaproteobacteria</taxon>
        <taxon>Sphingomonadales</taxon>
        <taxon>Sphingomonadaceae</taxon>
        <taxon>Stakelama</taxon>
    </lineage>
</organism>
<dbReference type="RefSeq" id="WP_165326571.1">
    <property type="nucleotide sequence ID" value="NZ_CP049109.1"/>
</dbReference>
<protein>
    <recommendedName>
        <fullName evidence="4">Lipoprotein</fullName>
    </recommendedName>
</protein>
<evidence type="ECO:0000313" key="3">
    <source>
        <dbReference type="Proteomes" id="UP000501568"/>
    </source>
</evidence>
<gene>
    <name evidence="2" type="ORF">G5C33_07045</name>
</gene>
<evidence type="ECO:0000313" key="2">
    <source>
        <dbReference type="EMBL" id="QIG79571.1"/>
    </source>
</evidence>
<accession>A0A6G6Y3Z7</accession>
<feature type="chain" id="PRO_5026148833" description="Lipoprotein" evidence="1">
    <location>
        <begin position="24"/>
        <end position="233"/>
    </location>
</feature>
<keyword evidence="1" id="KW-0732">Signal</keyword>
<dbReference type="Proteomes" id="UP000501568">
    <property type="component" value="Chromosome"/>
</dbReference>
<dbReference type="EMBL" id="CP049109">
    <property type="protein sequence ID" value="QIG79571.1"/>
    <property type="molecule type" value="Genomic_DNA"/>
</dbReference>
<name>A0A6G6Y3Z7_9SPHN</name>
<reference evidence="2 3" key="1">
    <citation type="submission" date="2020-02" db="EMBL/GenBank/DDBJ databases">
        <authorList>
            <person name="Zheng R.K."/>
            <person name="Sun C.M."/>
        </authorList>
    </citation>
    <scope>NUCLEOTIDE SEQUENCE [LARGE SCALE GENOMIC DNA]</scope>
    <source>
        <strain evidence="3">zrk23</strain>
    </source>
</reference>
<sequence>MFRFFIAAALAATLGACSNSYVATPYTGSAQPITKVAISDHSTPEEIAAFESASVGSNFGLIGALIDAGVQDSREDALDAALATVDFDAEADMETALVSAFAEKGVSAAVVENGNREKGKFLVRVPDQTGEAQVFLDIVVTHWGYAASGSGKKWRPSVYASVRLLSLPDHKTLMENRIAYNVLGAPRGVVTLAPNPEYAFENRDEMKSDPERLAEGLRDAMHRVAETAVGLLQ</sequence>
<proteinExistence type="predicted"/>
<dbReference type="AlphaFoldDB" id="A0A6G6Y3Z7"/>